<dbReference type="EMBL" id="JALJEJ010000005">
    <property type="protein sequence ID" value="MCJ8210654.1"/>
    <property type="molecule type" value="Genomic_DNA"/>
</dbReference>
<dbReference type="InterPro" id="IPR006626">
    <property type="entry name" value="PbH1"/>
</dbReference>
<name>A0A9X1X413_9SPHI</name>
<dbReference type="InterPro" id="IPR011050">
    <property type="entry name" value="Pectin_lyase_fold/virulence"/>
</dbReference>
<dbReference type="InterPro" id="IPR012334">
    <property type="entry name" value="Pectin_lyas_fold"/>
</dbReference>
<proteinExistence type="predicted"/>
<evidence type="ECO:0000259" key="1">
    <source>
        <dbReference type="Pfam" id="PF18676"/>
    </source>
</evidence>
<feature type="domain" description="MBG" evidence="1">
    <location>
        <begin position="1134"/>
        <end position="1202"/>
    </location>
</feature>
<protein>
    <submittedName>
        <fullName evidence="2">Gliding motility-associated C-terminal domain-containing protein</fullName>
    </submittedName>
</protein>
<dbReference type="RefSeq" id="WP_245130491.1">
    <property type="nucleotide sequence ID" value="NZ_JALJEJ010000005.1"/>
</dbReference>
<dbReference type="Gene3D" id="2.160.20.10">
    <property type="entry name" value="Single-stranded right-handed beta-helix, Pectin lyase-like"/>
    <property type="match status" value="2"/>
</dbReference>
<accession>A0A9X1X413</accession>
<organism evidence="2 3">
    <name type="scientific">Mucilaginibacter straminoryzae</name>
    <dbReference type="NCBI Taxonomy" id="2932774"/>
    <lineage>
        <taxon>Bacteria</taxon>
        <taxon>Pseudomonadati</taxon>
        <taxon>Bacteroidota</taxon>
        <taxon>Sphingobacteriia</taxon>
        <taxon>Sphingobacteriales</taxon>
        <taxon>Sphingobacteriaceae</taxon>
        <taxon>Mucilaginibacter</taxon>
    </lineage>
</organism>
<dbReference type="Pfam" id="PF13585">
    <property type="entry name" value="CHU_C"/>
    <property type="match status" value="1"/>
</dbReference>
<dbReference type="InterPro" id="IPR008964">
    <property type="entry name" value="Invasin/intimin_cell_adhesion"/>
</dbReference>
<reference evidence="2" key="1">
    <citation type="submission" date="2022-04" db="EMBL/GenBank/DDBJ databases">
        <title>Mucilaginibacter sp. RS28 isolated from freshwater.</title>
        <authorList>
            <person name="Ko S.-R."/>
        </authorList>
    </citation>
    <scope>NUCLEOTIDE SEQUENCE</scope>
    <source>
        <strain evidence="2">RS28</strain>
    </source>
</reference>
<feature type="domain" description="MBG" evidence="1">
    <location>
        <begin position="1210"/>
        <end position="1279"/>
    </location>
</feature>
<dbReference type="Proteomes" id="UP001139450">
    <property type="component" value="Unassembled WGS sequence"/>
</dbReference>
<gene>
    <name evidence="2" type="ORF">MUY27_13135</name>
</gene>
<sequence>MKKLYLCLSLILFFFCIGYKDALSKDSRSRPLKVNFAAARATLIHNGSSTLYGTIQSAINAAVDGDEVDVRAGTFTEQLTITQGITLKGAGLSQTIIQSPSASGLVQSGGNWKNLKAQDVFAVIGVKSPNAAVTISDLTVDGNNQGYLPDATYPDKNAYAFDGIASLNTTTTINNVKVTQVRELYSDYSGSTLPPGYLPADQPSGMNHNEGIFAESATGAGAHTLTITNSTVTKYQKTGILAWGPTLTVDIHDNTVQGYGQTLFSTGNGIQIASSDRTSLGGFNGDRTGTTGSVVNNQILGIGIVIPTQGNPGYYYNAGLGGSTGILLYNAGNGIQIKNNTITGSGTYSWHNSINSSNNDGYANQAIDITNSNNAVIQDNTMKDFDAGILEESSLSGSSLTVSGNTFSGNQIDVIGAAGDDQFSLGSGAEIIGYQKSNNGTDAITGFGTGDKLYLFDATASNVLNGMIGNSPSIDFTGGTISTGDGSNVAAHSVQVAVGPSSTTLYIDADGQAGAAEVQVKLNGTYSTGNFKLNKAYIEYATPAATLVHNNTQTDYSTIQSAINAAVNGDEVDVRAGTFTEQLTITQGITLKGAGLSQTIIQSPSASSLVQSGGNWKNLKAQDVFAVIGVKSPNAAVTISDLTVDGNNQGYLPDATYPDKNAYAFDGIASLNTTTTINNVKVTQVRELYSDYSGSTLPPGYLPADQPSGMNHNEGIFAESATGAGAHTLTITNSTVTKYQKTGILAWGPTLTVDIHDNTIQGYGQTLFSTGNGIQIASSDRTSLGGFNGDRTGTTGSVVNNQILGIGIVIPTQGNPGYYYNAGLGGSTGILLYNAGNGIQIKNNTITGSGTYSWHNSINSSNNDGYANQAIDITNSNNVVIQDNTMKDFDAGILEESSLSGSSLTVSGNTFSGNQIDVIGAAGDDQFSLGSGAEIIGYQKSNNGTDAITGFGTGDKLYLFDATARNVLNGMIGNNPSIDFTGGTISAGDGSNVVAHSVQVAVGPSSTTLYIDADGQAGAAEVQVKLNGTYATGNFKLNGAYIEYALATPVITFNALSAKIYGDADFDPGATSTNSGVPVTYTSSDTTVAAIVNGNIHIVGAGSATITASQVASGNYAAATNVQQTLTVNKKAIAVTADAKTKTYGDSDPVLTYTFSPALIQGDSFSGSFTRVAGENVGTYAINQGTLALSSNYTLTYTGANLKIGKKTIAVTADAKSKIYGQADPALTYTFSPALIQGDNFSGSLSRATGENVGTYAINQGSLSLSSNYALTYTGNSLTINPANRTLTFNNLPLKTYGDADFDGGASLSSNETVSYASADPSVATVVNGKIHIVGAGSTVITASAPNNANYNFTAPITQSFLVIKANQTISFSSIPTLTRGGKYDLSGVSSSSGLPVSFAVADKMIASLQGTQLTAQAIGTTRVTASAAGNSNYNDAIAVVQTVKVIDPNGLQVLVRRDVSPNGDGIGDGLYIEGIQDYPNNNVTVVNRDGVKVFEAKNYDNVNNIFNGRSNITNALQTPGTYFYIVQWTDAQGVGRRKAGYFVLKYNQ</sequence>
<dbReference type="SMART" id="SM00710">
    <property type="entry name" value="PbH1"/>
    <property type="match status" value="14"/>
</dbReference>
<dbReference type="SUPFAM" id="SSF49373">
    <property type="entry name" value="Invasin/intimin cell-adhesion fragments"/>
    <property type="match status" value="1"/>
</dbReference>
<evidence type="ECO:0000313" key="2">
    <source>
        <dbReference type="EMBL" id="MCJ8210654.1"/>
    </source>
</evidence>
<evidence type="ECO:0000313" key="3">
    <source>
        <dbReference type="Proteomes" id="UP001139450"/>
    </source>
</evidence>
<dbReference type="Pfam" id="PF18676">
    <property type="entry name" value="MBG_2"/>
    <property type="match status" value="2"/>
</dbReference>
<dbReference type="SUPFAM" id="SSF51126">
    <property type="entry name" value="Pectin lyase-like"/>
    <property type="match status" value="2"/>
</dbReference>
<dbReference type="Gene3D" id="2.60.40.1080">
    <property type="match status" value="2"/>
</dbReference>
<dbReference type="InterPro" id="IPR041286">
    <property type="entry name" value="MBG_2"/>
</dbReference>
<keyword evidence="3" id="KW-1185">Reference proteome</keyword>
<comment type="caution">
    <text evidence="2">The sequence shown here is derived from an EMBL/GenBank/DDBJ whole genome shotgun (WGS) entry which is preliminary data.</text>
</comment>